<sequence>MAQWARERISVPCLRLIFQRQRLRSPPKRLVARDQERQSLGVQFI</sequence>
<gene>
    <name evidence="1" type="ORF">MIZ03_1435</name>
</gene>
<dbReference type="Proteomes" id="UP000824366">
    <property type="component" value="Chromosome"/>
</dbReference>
<evidence type="ECO:0000313" key="2">
    <source>
        <dbReference type="Proteomes" id="UP000824366"/>
    </source>
</evidence>
<protein>
    <submittedName>
        <fullName evidence="1">Uncharacterized protein</fullName>
    </submittedName>
</protein>
<name>A0ABM7MK28_9BURK</name>
<reference evidence="1 2" key="1">
    <citation type="journal article" date="2021" name="Microbiol. Spectr.">
        <title>A Single Bacterium Capable of Oxidation and Reduction of Iron at Circumneutral pH.</title>
        <authorList>
            <person name="Kato S."/>
            <person name="Ohkuma M."/>
        </authorList>
    </citation>
    <scope>NUCLEOTIDE SEQUENCE [LARGE SCALE GENOMIC DNA]</scope>
    <source>
        <strain evidence="1 2">MIZ03</strain>
    </source>
</reference>
<accession>A0ABM7MK28</accession>
<organism evidence="1 2">
    <name type="scientific">Rhodoferax lithotrophicus</name>
    <dbReference type="NCBI Taxonomy" id="2798804"/>
    <lineage>
        <taxon>Bacteria</taxon>
        <taxon>Pseudomonadati</taxon>
        <taxon>Pseudomonadota</taxon>
        <taxon>Betaproteobacteria</taxon>
        <taxon>Burkholderiales</taxon>
        <taxon>Comamonadaceae</taxon>
        <taxon>Rhodoferax</taxon>
    </lineage>
</organism>
<dbReference type="EMBL" id="AP024238">
    <property type="protein sequence ID" value="BCO26552.1"/>
    <property type="molecule type" value="Genomic_DNA"/>
</dbReference>
<proteinExistence type="predicted"/>
<keyword evidence="2" id="KW-1185">Reference proteome</keyword>
<evidence type="ECO:0000313" key="1">
    <source>
        <dbReference type="EMBL" id="BCO26552.1"/>
    </source>
</evidence>